<keyword evidence="2" id="KW-1185">Reference proteome</keyword>
<evidence type="ECO:0000313" key="2">
    <source>
        <dbReference type="Proteomes" id="UP000887159"/>
    </source>
</evidence>
<dbReference type="EMBL" id="BMAU01021315">
    <property type="protein sequence ID" value="GFY12707.1"/>
    <property type="molecule type" value="Genomic_DNA"/>
</dbReference>
<proteinExistence type="predicted"/>
<evidence type="ECO:0000313" key="1">
    <source>
        <dbReference type="EMBL" id="GFY12707.1"/>
    </source>
</evidence>
<reference evidence="1" key="1">
    <citation type="submission" date="2020-08" db="EMBL/GenBank/DDBJ databases">
        <title>Multicomponent nature underlies the extraordinary mechanical properties of spider dragline silk.</title>
        <authorList>
            <person name="Kono N."/>
            <person name="Nakamura H."/>
            <person name="Mori M."/>
            <person name="Yoshida Y."/>
            <person name="Ohtoshi R."/>
            <person name="Malay A.D."/>
            <person name="Moran D.A.P."/>
            <person name="Tomita M."/>
            <person name="Numata K."/>
            <person name="Arakawa K."/>
        </authorList>
    </citation>
    <scope>NUCLEOTIDE SEQUENCE</scope>
</reference>
<dbReference type="AlphaFoldDB" id="A0A8X6SF54"/>
<name>A0A8X6SF54_TRICX</name>
<dbReference type="Proteomes" id="UP000887159">
    <property type="component" value="Unassembled WGS sequence"/>
</dbReference>
<sequence length="90" mass="10423">MHHHTSQLMCEITSMSIFLPDGLDEPKTTTSYSPNGFLDDMTEYHLDFFHWSPAETAYRASIKEVNFDILTHVRAERSYRLDVSHVTKSS</sequence>
<gene>
    <name evidence="1" type="ORF">TNCV_2448981</name>
</gene>
<protein>
    <submittedName>
        <fullName evidence="1">Uncharacterized protein</fullName>
    </submittedName>
</protein>
<organism evidence="1 2">
    <name type="scientific">Trichonephila clavipes</name>
    <name type="common">Golden silk orbweaver</name>
    <name type="synonym">Nephila clavipes</name>
    <dbReference type="NCBI Taxonomy" id="2585209"/>
    <lineage>
        <taxon>Eukaryota</taxon>
        <taxon>Metazoa</taxon>
        <taxon>Ecdysozoa</taxon>
        <taxon>Arthropoda</taxon>
        <taxon>Chelicerata</taxon>
        <taxon>Arachnida</taxon>
        <taxon>Araneae</taxon>
        <taxon>Araneomorphae</taxon>
        <taxon>Entelegynae</taxon>
        <taxon>Araneoidea</taxon>
        <taxon>Nephilidae</taxon>
        <taxon>Trichonephila</taxon>
    </lineage>
</organism>
<accession>A0A8X6SF54</accession>
<comment type="caution">
    <text evidence="1">The sequence shown here is derived from an EMBL/GenBank/DDBJ whole genome shotgun (WGS) entry which is preliminary data.</text>
</comment>